<dbReference type="InterPro" id="IPR036291">
    <property type="entry name" value="NAD(P)-bd_dom_sf"/>
</dbReference>
<dbReference type="GO" id="GO:0016491">
    <property type="term" value="F:oxidoreductase activity"/>
    <property type="evidence" value="ECO:0007669"/>
    <property type="project" value="UniProtKB-KW"/>
</dbReference>
<keyword evidence="2" id="KW-0521">NADP</keyword>
<proteinExistence type="inferred from homology"/>
<dbReference type="VEuPathDB" id="FungiDB:BTJ68_12166"/>
<dbReference type="Gene3D" id="3.40.50.720">
    <property type="entry name" value="NAD(P)-binding Rossmann-like Domain"/>
    <property type="match status" value="1"/>
</dbReference>
<dbReference type="OrthoDB" id="37659at2759"/>
<evidence type="ECO:0000256" key="2">
    <source>
        <dbReference type="ARBA" id="ARBA00022857"/>
    </source>
</evidence>
<sequence length="276" mass="29386">MPYKLQGRNVLITGGSRGLGAEIARKFAAEGSNVAINYANSEGPAQALAQELQQKYQVKTTVIKGDGGNLSDCARCVHQTIAAFGGLDIIIGNAGWTKFTDFADLSAMNEEEWNKCWSVNVLGMHALIKEAMPTFNSNPDGGVFLITSSVAGVSLSGSSMAYSVTKAAQLHLMKCLANTQGSKVRVNAVLPGLLLTDWGNLYGEERINMLKDRAALKKETDLGECADAFVMLAKNTSITGENLRVAPLISGLQRFVRDESCSAAPEGTSCCVCHSD</sequence>
<evidence type="ECO:0000313" key="4">
    <source>
        <dbReference type="EMBL" id="RMY93179.1"/>
    </source>
</evidence>
<dbReference type="SUPFAM" id="SSF51735">
    <property type="entry name" value="NAD(P)-binding Rossmann-fold domains"/>
    <property type="match status" value="1"/>
</dbReference>
<comment type="similarity">
    <text evidence="1">Belongs to the short-chain dehydrogenases/reductases (SDR) family.</text>
</comment>
<dbReference type="Proteomes" id="UP000268823">
    <property type="component" value="Unassembled WGS sequence"/>
</dbReference>
<evidence type="ECO:0000256" key="3">
    <source>
        <dbReference type="ARBA" id="ARBA00023002"/>
    </source>
</evidence>
<keyword evidence="3" id="KW-0560">Oxidoreductase</keyword>
<name>A0A3M7FWC8_HORWE</name>
<gene>
    <name evidence="4" type="ORF">D0861_02088</name>
</gene>
<dbReference type="PANTHER" id="PTHR43618:SF2">
    <property type="entry name" value="CHAIN DEHYDROGENASE, PUTATIVE (AFU_ORTHOLOGUE AFUA_6G06930)-RELATED"/>
    <property type="match status" value="1"/>
</dbReference>
<dbReference type="EMBL" id="QWIR01000023">
    <property type="protein sequence ID" value="RMY93179.1"/>
    <property type="molecule type" value="Genomic_DNA"/>
</dbReference>
<dbReference type="AlphaFoldDB" id="A0A3M7FWC8"/>
<evidence type="ECO:0000256" key="1">
    <source>
        <dbReference type="ARBA" id="ARBA00006484"/>
    </source>
</evidence>
<dbReference type="InterPro" id="IPR002347">
    <property type="entry name" value="SDR_fam"/>
</dbReference>
<accession>A0A3M7FWC8</accession>
<dbReference type="CDD" id="cd05233">
    <property type="entry name" value="SDR_c"/>
    <property type="match status" value="1"/>
</dbReference>
<dbReference type="InterPro" id="IPR052178">
    <property type="entry name" value="Sec_Metab_Biosynth_SDR"/>
</dbReference>
<protein>
    <submittedName>
        <fullName evidence="4">Uncharacterized protein</fullName>
    </submittedName>
</protein>
<evidence type="ECO:0000313" key="5">
    <source>
        <dbReference type="Proteomes" id="UP000268823"/>
    </source>
</evidence>
<reference evidence="4 5" key="1">
    <citation type="journal article" date="2018" name="BMC Genomics">
        <title>Genomic evidence for intraspecific hybridization in a clonal and extremely halotolerant yeast.</title>
        <authorList>
            <person name="Gostincar C."/>
            <person name="Stajich J.E."/>
            <person name="Zupancic J."/>
            <person name="Zalar P."/>
            <person name="Gunde-Cimerman N."/>
        </authorList>
    </citation>
    <scope>NUCLEOTIDE SEQUENCE [LARGE SCALE GENOMIC DNA]</scope>
    <source>
        <strain evidence="4 5">EXF-2788</strain>
    </source>
</reference>
<dbReference type="PRINTS" id="PR00081">
    <property type="entry name" value="GDHRDH"/>
</dbReference>
<organism evidence="4 5">
    <name type="scientific">Hortaea werneckii</name>
    <name type="common">Black yeast</name>
    <name type="synonym">Cladosporium werneckii</name>
    <dbReference type="NCBI Taxonomy" id="91943"/>
    <lineage>
        <taxon>Eukaryota</taxon>
        <taxon>Fungi</taxon>
        <taxon>Dikarya</taxon>
        <taxon>Ascomycota</taxon>
        <taxon>Pezizomycotina</taxon>
        <taxon>Dothideomycetes</taxon>
        <taxon>Dothideomycetidae</taxon>
        <taxon>Mycosphaerellales</taxon>
        <taxon>Teratosphaeriaceae</taxon>
        <taxon>Hortaea</taxon>
    </lineage>
</organism>
<dbReference type="Pfam" id="PF13561">
    <property type="entry name" value="adh_short_C2"/>
    <property type="match status" value="1"/>
</dbReference>
<dbReference type="PANTHER" id="PTHR43618">
    <property type="entry name" value="7-ALPHA-HYDROXYSTEROID DEHYDROGENASE"/>
    <property type="match status" value="1"/>
</dbReference>
<comment type="caution">
    <text evidence="4">The sequence shown here is derived from an EMBL/GenBank/DDBJ whole genome shotgun (WGS) entry which is preliminary data.</text>
</comment>